<feature type="transmembrane region" description="Helical" evidence="2">
    <location>
        <begin position="104"/>
        <end position="124"/>
    </location>
</feature>
<dbReference type="Proteomes" id="UP000198341">
    <property type="component" value="Chromosome 1"/>
</dbReference>
<dbReference type="AlphaFoldDB" id="K8E8U3"/>
<keyword evidence="2" id="KW-1133">Transmembrane helix</keyword>
<dbReference type="GeneID" id="19018006"/>
<keyword evidence="2" id="KW-0472">Membrane</keyword>
<keyword evidence="5" id="KW-1185">Reference proteome</keyword>
<accession>K8E8U3</accession>
<sequence>MEDDERLYLIFLFLLLFLRVVKSVYDCLKFLPPTGNALKALKMEDEDKDAFVARARSILNDVTTKESTGASVTIKSASLDALALANFALHSKSSSEKVPKKKRLLVSLVFLAFGLVLVASWWFWASPERDRQFAASKVMMMTETKKLDALAKRVLNDEEREGEMEVVVRAHFVRKRGPMETKMARDIREKFKEWVLGSFDGDALERGRKTEEVARVTFRGCADVLDGEAFEASTSNEKSAEEEARKSFVACDKGRSELARRARFYARSTRASGDERDENENGDGESAKSGMYAHLENEMRMNYATYPNEIYAYFFDDENEVEDDSIKANFHLHFGTDRNAFVDAKWTSSEWGSRGGFDAMTKIRESVQKLYSSAWKVAREDAKFDGHFGASAASLSFVLVLPDDDEENETLSWNYRKDVREPFVSNLSKRLEHFLNIEAESRVVYHSRAEEDKVGDSHASTTNQEAAERFTRALPLRKMDVDLIPSMPSGKFVVFRKNDNNDDAFLPKNWFVKRDNVGITILERRESVTDILPFLFANVRARLLGVDITSDETYAKYALPDAANILSMIEMDALSSTRVRADMLEIIEILRGATNLGDIDAKDASYLASRSKESLAMLRDAVAMMDENRRQEAFKLVAKARKLAFQTSRESINVREDVTFPFEHELALAMPLVLPLLVAFTVRFAREFARYLARRRCFEELASSFHRGKVD</sequence>
<evidence type="ECO:0000313" key="4">
    <source>
        <dbReference type="EMBL" id="CCO14031.1"/>
    </source>
</evidence>
<name>K8E8U3_9CHLO</name>
<feature type="chain" id="PRO_5003916979" evidence="3">
    <location>
        <begin position="24"/>
        <end position="711"/>
    </location>
</feature>
<keyword evidence="3" id="KW-0732">Signal</keyword>
<evidence type="ECO:0000313" key="5">
    <source>
        <dbReference type="Proteomes" id="UP000198341"/>
    </source>
</evidence>
<gene>
    <name evidence="4" type="ORF">Bathy01g02710</name>
</gene>
<reference evidence="4 5" key="1">
    <citation type="submission" date="2011-10" db="EMBL/GenBank/DDBJ databases">
        <authorList>
            <person name="Genoscope - CEA"/>
        </authorList>
    </citation>
    <scope>NUCLEOTIDE SEQUENCE [LARGE SCALE GENOMIC DNA]</scope>
    <source>
        <strain evidence="4 5">RCC 1105</strain>
    </source>
</reference>
<keyword evidence="2" id="KW-0812">Transmembrane</keyword>
<organism evidence="4 5">
    <name type="scientific">Bathycoccus prasinos</name>
    <dbReference type="NCBI Taxonomy" id="41875"/>
    <lineage>
        <taxon>Eukaryota</taxon>
        <taxon>Viridiplantae</taxon>
        <taxon>Chlorophyta</taxon>
        <taxon>Mamiellophyceae</taxon>
        <taxon>Mamiellales</taxon>
        <taxon>Bathycoccaceae</taxon>
        <taxon>Bathycoccus</taxon>
    </lineage>
</organism>
<dbReference type="RefSeq" id="XP_007515152.1">
    <property type="nucleotide sequence ID" value="XM_007515090.1"/>
</dbReference>
<dbReference type="KEGG" id="bpg:Bathy01g02710"/>
<dbReference type="EMBL" id="FO082278">
    <property type="protein sequence ID" value="CCO14031.1"/>
    <property type="molecule type" value="Genomic_DNA"/>
</dbReference>
<feature type="transmembrane region" description="Helical" evidence="2">
    <location>
        <begin position="666"/>
        <end position="685"/>
    </location>
</feature>
<feature type="signal peptide" evidence="3">
    <location>
        <begin position="1"/>
        <end position="23"/>
    </location>
</feature>
<evidence type="ECO:0000256" key="3">
    <source>
        <dbReference type="SAM" id="SignalP"/>
    </source>
</evidence>
<evidence type="ECO:0000256" key="1">
    <source>
        <dbReference type="SAM" id="MobiDB-lite"/>
    </source>
</evidence>
<protein>
    <submittedName>
        <fullName evidence="4">Uncharacterized protein</fullName>
    </submittedName>
</protein>
<feature type="region of interest" description="Disordered" evidence="1">
    <location>
        <begin position="269"/>
        <end position="288"/>
    </location>
</feature>
<evidence type="ECO:0000256" key="2">
    <source>
        <dbReference type="SAM" id="Phobius"/>
    </source>
</evidence>
<proteinExistence type="predicted"/>